<dbReference type="RefSeq" id="WP_348262898.1">
    <property type="nucleotide sequence ID" value="NZ_CP121196.1"/>
</dbReference>
<dbReference type="Gene3D" id="3.30.530.20">
    <property type="match status" value="1"/>
</dbReference>
<gene>
    <name evidence="3" type="ORF">P8935_24300</name>
</gene>
<accession>A0AAU7DK47</accession>
<dbReference type="InterPro" id="IPR013538">
    <property type="entry name" value="ASHA1/2-like_C"/>
</dbReference>
<feature type="domain" description="Activator of Hsp90 ATPase homologue 1/2-like C-terminal" evidence="2">
    <location>
        <begin position="36"/>
        <end position="159"/>
    </location>
</feature>
<protein>
    <submittedName>
        <fullName evidence="3">SRPBCC domain-containing protein</fullName>
    </submittedName>
</protein>
<evidence type="ECO:0000256" key="1">
    <source>
        <dbReference type="ARBA" id="ARBA00006817"/>
    </source>
</evidence>
<evidence type="ECO:0000259" key="2">
    <source>
        <dbReference type="Pfam" id="PF08327"/>
    </source>
</evidence>
<dbReference type="CDD" id="cd07814">
    <property type="entry name" value="SRPBCC_CalC_Aha1-like"/>
    <property type="match status" value="1"/>
</dbReference>
<dbReference type="Pfam" id="PF08327">
    <property type="entry name" value="AHSA1"/>
    <property type="match status" value="1"/>
</dbReference>
<dbReference type="SUPFAM" id="SSF55961">
    <property type="entry name" value="Bet v1-like"/>
    <property type="match status" value="1"/>
</dbReference>
<comment type="similarity">
    <text evidence="1">Belongs to the AHA1 family.</text>
</comment>
<name>A0AAU7DK47_9BACT</name>
<organism evidence="3">
    <name type="scientific">Telmatobacter sp. DSM 110680</name>
    <dbReference type="NCBI Taxonomy" id="3036704"/>
    <lineage>
        <taxon>Bacteria</taxon>
        <taxon>Pseudomonadati</taxon>
        <taxon>Acidobacteriota</taxon>
        <taxon>Terriglobia</taxon>
        <taxon>Terriglobales</taxon>
        <taxon>Acidobacteriaceae</taxon>
        <taxon>Telmatobacter</taxon>
    </lineage>
</organism>
<dbReference type="AlphaFoldDB" id="A0AAU7DK47"/>
<evidence type="ECO:0000313" key="3">
    <source>
        <dbReference type="EMBL" id="XBH17673.1"/>
    </source>
</evidence>
<sequence>MSTNILAGHPVSTICELKRHPLTDRPLSITAMTNVNADRSRIYHALTVAEYIEAWFSVPGAIAGHTRAFAHENSLSIRYCTQHQQFAILCSYHVCRRSKLMFSWQHSALDEATPSFVKIRLIGNFGRTTVHVTHAGLTLSNQKWHENLWTLSLVHLSKLF</sequence>
<reference evidence="3" key="1">
    <citation type="submission" date="2023-03" db="EMBL/GenBank/DDBJ databases">
        <title>Edaphobacter sp.</title>
        <authorList>
            <person name="Huber K.J."/>
            <person name="Papendorf J."/>
            <person name="Pilke C."/>
            <person name="Bunk B."/>
            <person name="Sproeer C."/>
            <person name="Pester M."/>
        </authorList>
    </citation>
    <scope>NUCLEOTIDE SEQUENCE</scope>
    <source>
        <strain evidence="3">DSM 110680</strain>
    </source>
</reference>
<proteinExistence type="inferred from homology"/>
<dbReference type="InterPro" id="IPR023393">
    <property type="entry name" value="START-like_dom_sf"/>
</dbReference>
<dbReference type="EMBL" id="CP121196">
    <property type="protein sequence ID" value="XBH17673.1"/>
    <property type="molecule type" value="Genomic_DNA"/>
</dbReference>